<name>Q4RCC7_TETNG</name>
<organism evidence="2">
    <name type="scientific">Tetraodon nigroviridis</name>
    <name type="common">Spotted green pufferfish</name>
    <name type="synonym">Chelonodon nigroviridis</name>
    <dbReference type="NCBI Taxonomy" id="99883"/>
    <lineage>
        <taxon>Eukaryota</taxon>
        <taxon>Metazoa</taxon>
        <taxon>Chordata</taxon>
        <taxon>Craniata</taxon>
        <taxon>Vertebrata</taxon>
        <taxon>Euteleostomi</taxon>
        <taxon>Actinopterygii</taxon>
        <taxon>Neopterygii</taxon>
        <taxon>Teleostei</taxon>
        <taxon>Neoteleostei</taxon>
        <taxon>Acanthomorphata</taxon>
        <taxon>Eupercaria</taxon>
        <taxon>Tetraodontiformes</taxon>
        <taxon>Tetradontoidea</taxon>
        <taxon>Tetraodontidae</taxon>
        <taxon>Tetraodon</taxon>
    </lineage>
</organism>
<dbReference type="GO" id="GO:0005783">
    <property type="term" value="C:endoplasmic reticulum"/>
    <property type="evidence" value="ECO:0007669"/>
    <property type="project" value="TreeGrafter"/>
</dbReference>
<dbReference type="GO" id="GO:0006487">
    <property type="term" value="P:protein N-linked glycosylation"/>
    <property type="evidence" value="ECO:0007669"/>
    <property type="project" value="TreeGrafter"/>
</dbReference>
<dbReference type="InterPro" id="IPR057279">
    <property type="entry name" value="MGAT4"/>
</dbReference>
<dbReference type="GO" id="GO:0005795">
    <property type="term" value="C:Golgi stack"/>
    <property type="evidence" value="ECO:0007669"/>
    <property type="project" value="TreeGrafter"/>
</dbReference>
<dbReference type="OrthoDB" id="2016523at2759"/>
<gene>
    <name evidence="2" type="ORF">GSTENG00038186001</name>
</gene>
<feature type="non-terminal residue" evidence="2">
    <location>
        <position position="58"/>
    </location>
</feature>
<dbReference type="PANTHER" id="PTHR12062">
    <property type="entry name" value="N-ACETYLGLUCOSAMINYLTRANSFERASE VI"/>
    <property type="match status" value="1"/>
</dbReference>
<evidence type="ECO:0000313" key="2">
    <source>
        <dbReference type="EMBL" id="CAG13956.1"/>
    </source>
</evidence>
<dbReference type="AlphaFoldDB" id="Q4RCC7"/>
<dbReference type="GO" id="GO:0005793">
    <property type="term" value="C:endoplasmic reticulum-Golgi intermediate compartment"/>
    <property type="evidence" value="ECO:0007669"/>
    <property type="project" value="TreeGrafter"/>
</dbReference>
<proteinExistence type="predicted"/>
<protein>
    <submittedName>
        <fullName evidence="2">Chromosome undetermined SCAF19233, whole genome shotgun sequence</fullName>
    </submittedName>
</protein>
<dbReference type="InterPro" id="IPR006759">
    <property type="entry name" value="Glyco_transf_54"/>
</dbReference>
<dbReference type="KEGG" id="tng:GSTEN00038186G001"/>
<accession>Q4RCC7</accession>
<feature type="domain" description="MGAT4 conserved region" evidence="1">
    <location>
        <begin position="1"/>
        <end position="58"/>
    </location>
</feature>
<dbReference type="GO" id="GO:0008375">
    <property type="term" value="F:acetylglucosaminyltransferase activity"/>
    <property type="evidence" value="ECO:0007669"/>
    <property type="project" value="TreeGrafter"/>
</dbReference>
<reference evidence="2" key="2">
    <citation type="submission" date="2004-02" db="EMBL/GenBank/DDBJ databases">
        <authorList>
            <consortium name="Genoscope"/>
            <consortium name="Whitehead Institute Centre for Genome Research"/>
        </authorList>
    </citation>
    <scope>NUCLEOTIDE SEQUENCE</scope>
</reference>
<dbReference type="Pfam" id="PF04666">
    <property type="entry name" value="MGAT4_cons"/>
    <property type="match status" value="1"/>
</dbReference>
<evidence type="ECO:0000259" key="1">
    <source>
        <dbReference type="Pfam" id="PF04666"/>
    </source>
</evidence>
<sequence length="58" mass="6756">KPVDWLLDHILWVKICNPEKDAKHCNEQKASLKHQYKPSLFQHVGLHSSLRGKIQALK</sequence>
<dbReference type="PANTHER" id="PTHR12062:SF27">
    <property type="entry name" value="ALPHA-1,3-MANNOSYL-GLYCOPROTEIN 4-BETA-N-ACETYLGLUCOSAMINYLTRANSFERASE B"/>
    <property type="match status" value="1"/>
</dbReference>
<reference evidence="2" key="1">
    <citation type="journal article" date="2004" name="Nature">
        <title>Genome duplication in the teleost fish Tetraodon nigroviridis reveals the early vertebrate proto-karyotype.</title>
        <authorList>
            <person name="Jaillon O."/>
            <person name="Aury J.-M."/>
            <person name="Brunet F."/>
            <person name="Petit J.-L."/>
            <person name="Stange-Thomann N."/>
            <person name="Mauceli E."/>
            <person name="Bouneau L."/>
            <person name="Fischer C."/>
            <person name="Ozouf-Costaz C."/>
            <person name="Bernot A."/>
            <person name="Nicaud S."/>
            <person name="Jaffe D."/>
            <person name="Fisher S."/>
            <person name="Lutfalla G."/>
            <person name="Dossat C."/>
            <person name="Segurens B."/>
            <person name="Dasilva C."/>
            <person name="Salanoubat M."/>
            <person name="Levy M."/>
            <person name="Boudet N."/>
            <person name="Castellano S."/>
            <person name="Anthouard V."/>
            <person name="Jubin C."/>
            <person name="Castelli V."/>
            <person name="Katinka M."/>
            <person name="Vacherie B."/>
            <person name="Biemont C."/>
            <person name="Skalli Z."/>
            <person name="Cattolico L."/>
            <person name="Poulain J."/>
            <person name="De Berardinis V."/>
            <person name="Cruaud C."/>
            <person name="Duprat S."/>
            <person name="Brottier P."/>
            <person name="Coutanceau J.-P."/>
            <person name="Gouzy J."/>
            <person name="Parra G."/>
            <person name="Lardier G."/>
            <person name="Chapple C."/>
            <person name="McKernan K.J."/>
            <person name="McEwan P."/>
            <person name="Bosak S."/>
            <person name="Kellis M."/>
            <person name="Volff J.-N."/>
            <person name="Guigo R."/>
            <person name="Zody M.C."/>
            <person name="Mesirov J."/>
            <person name="Lindblad-Toh K."/>
            <person name="Birren B."/>
            <person name="Nusbaum C."/>
            <person name="Kahn D."/>
            <person name="Robinson-Rechavi M."/>
            <person name="Laudet V."/>
            <person name="Schachter V."/>
            <person name="Quetier F."/>
            <person name="Saurin W."/>
            <person name="Scarpelli C."/>
            <person name="Wincker P."/>
            <person name="Lander E.S."/>
            <person name="Weissenbach J."/>
            <person name="Roest Crollius H."/>
        </authorList>
    </citation>
    <scope>NUCLEOTIDE SEQUENCE [LARGE SCALE GENOMIC DNA]</scope>
</reference>
<feature type="non-terminal residue" evidence="2">
    <location>
        <position position="1"/>
    </location>
</feature>
<dbReference type="EMBL" id="CAAE01019233">
    <property type="protein sequence ID" value="CAG13956.1"/>
    <property type="molecule type" value="Genomic_DNA"/>
</dbReference>